<gene>
    <name evidence="3" type="ORF">bsdtw1_01153</name>
</gene>
<dbReference type="InterPro" id="IPR006221">
    <property type="entry name" value="TrpG/PapA_dom"/>
</dbReference>
<dbReference type="NCBIfam" id="TIGR00566">
    <property type="entry name" value="trpG_papA"/>
    <property type="match status" value="1"/>
</dbReference>
<keyword evidence="1" id="KW-0315">Glutamine amidotransferase</keyword>
<dbReference type="AlphaFoldDB" id="A0A6V8SF49"/>
<evidence type="ECO:0000313" key="4">
    <source>
        <dbReference type="Proteomes" id="UP000580568"/>
    </source>
</evidence>
<dbReference type="InterPro" id="IPR029062">
    <property type="entry name" value="Class_I_gatase-like"/>
</dbReference>
<dbReference type="PROSITE" id="PS51273">
    <property type="entry name" value="GATASE_TYPE_1"/>
    <property type="match status" value="1"/>
</dbReference>
<dbReference type="CDD" id="cd01743">
    <property type="entry name" value="GATase1_Anthranilate_Synthase"/>
    <property type="match status" value="1"/>
</dbReference>
<comment type="caution">
    <text evidence="3">The sequence shown here is derived from an EMBL/GenBank/DDBJ whole genome shotgun (WGS) entry which is preliminary data.</text>
</comment>
<dbReference type="GO" id="GO:0000162">
    <property type="term" value="P:L-tryptophan biosynthetic process"/>
    <property type="evidence" value="ECO:0007669"/>
    <property type="project" value="TreeGrafter"/>
</dbReference>
<protein>
    <submittedName>
        <fullName evidence="3">Aminodeoxychorismate/anthranilate synthase component 2</fullName>
    </submittedName>
</protein>
<dbReference type="InterPro" id="IPR017926">
    <property type="entry name" value="GATASE"/>
</dbReference>
<dbReference type="PRINTS" id="PR00099">
    <property type="entry name" value="CPSGATASE"/>
</dbReference>
<evidence type="ECO:0000256" key="1">
    <source>
        <dbReference type="ARBA" id="ARBA00022962"/>
    </source>
</evidence>
<dbReference type="EMBL" id="BLZR01000001">
    <property type="protein sequence ID" value="GFP75085.1"/>
    <property type="molecule type" value="Genomic_DNA"/>
</dbReference>
<dbReference type="GO" id="GO:0004049">
    <property type="term" value="F:anthranilate synthase activity"/>
    <property type="evidence" value="ECO:0007669"/>
    <property type="project" value="TreeGrafter"/>
</dbReference>
<organism evidence="3 4">
    <name type="scientific">Clostridium fungisolvens</name>
    <dbReference type="NCBI Taxonomy" id="1604897"/>
    <lineage>
        <taxon>Bacteria</taxon>
        <taxon>Bacillati</taxon>
        <taxon>Bacillota</taxon>
        <taxon>Clostridia</taxon>
        <taxon>Eubacteriales</taxon>
        <taxon>Clostridiaceae</taxon>
        <taxon>Clostridium</taxon>
    </lineage>
</organism>
<dbReference type="Proteomes" id="UP000580568">
    <property type="component" value="Unassembled WGS sequence"/>
</dbReference>
<dbReference type="PANTHER" id="PTHR43418:SF4">
    <property type="entry name" value="MULTIFUNCTIONAL TRYPTOPHAN BIOSYNTHESIS PROTEIN"/>
    <property type="match status" value="1"/>
</dbReference>
<feature type="domain" description="Glutamine amidotransferase" evidence="2">
    <location>
        <begin position="4"/>
        <end position="186"/>
    </location>
</feature>
<dbReference type="PANTHER" id="PTHR43418">
    <property type="entry name" value="MULTIFUNCTIONAL TRYPTOPHAN BIOSYNTHESIS PROTEIN-RELATED"/>
    <property type="match status" value="1"/>
</dbReference>
<dbReference type="PRINTS" id="PR00097">
    <property type="entry name" value="ANTSNTHASEII"/>
</dbReference>
<dbReference type="SUPFAM" id="SSF52317">
    <property type="entry name" value="Class I glutamine amidotransferase-like"/>
    <property type="match status" value="1"/>
</dbReference>
<dbReference type="RefSeq" id="WP_183276617.1">
    <property type="nucleotide sequence ID" value="NZ_BLZR01000001.1"/>
</dbReference>
<evidence type="ECO:0000259" key="2">
    <source>
        <dbReference type="Pfam" id="PF00117"/>
    </source>
</evidence>
<proteinExistence type="predicted"/>
<name>A0A6V8SF49_9CLOT</name>
<dbReference type="Gene3D" id="3.40.50.880">
    <property type="match status" value="1"/>
</dbReference>
<dbReference type="Pfam" id="PF00117">
    <property type="entry name" value="GATase"/>
    <property type="match status" value="1"/>
</dbReference>
<reference evidence="3 4" key="1">
    <citation type="submission" date="2020-07" db="EMBL/GenBank/DDBJ databases">
        <title>A new beta-1,3-glucan-decomposing anaerobic bacterium isolated from anoxic soil subjected to biological soil disinfestation.</title>
        <authorList>
            <person name="Ueki A."/>
            <person name="Tonouchi A."/>
        </authorList>
    </citation>
    <scope>NUCLEOTIDE SEQUENCE [LARGE SCALE GENOMIC DNA]</scope>
    <source>
        <strain evidence="3 4">TW1</strain>
    </source>
</reference>
<dbReference type="InterPro" id="IPR050472">
    <property type="entry name" value="Anth_synth/Amidotransfase"/>
</dbReference>
<accession>A0A6V8SF49</accession>
<keyword evidence="4" id="KW-1185">Reference proteome</keyword>
<evidence type="ECO:0000313" key="3">
    <source>
        <dbReference type="EMBL" id="GFP75085.1"/>
    </source>
</evidence>
<sequence length="197" mass="22227">MIILIDNYDSFTYNVYQYLSELGEEVEVYRNDKITSDDIKRLSPEAIIISPGPGYPKDAGNSLDIISGNYKNTPILGICLGHQSIGQVFGGTIIKAKKVMHGKSSEIYHENNDLFKDIQCPTKVMRYHSLVIDKASLSKELKVIATSIDDEEIMAVKHVKYPVYGIQFHPESIFTPMGKKLLANFIEIKNSLRREVV</sequence>
<dbReference type="FunFam" id="3.40.50.880:FF:000003">
    <property type="entry name" value="Anthranilate synthase component II"/>
    <property type="match status" value="1"/>
</dbReference>
<dbReference type="PRINTS" id="PR00096">
    <property type="entry name" value="GATASE"/>
</dbReference>
<dbReference type="GO" id="GO:0005829">
    <property type="term" value="C:cytosol"/>
    <property type="evidence" value="ECO:0007669"/>
    <property type="project" value="TreeGrafter"/>
</dbReference>